<dbReference type="Proteomes" id="UP000265938">
    <property type="component" value="Unassembled WGS sequence"/>
</dbReference>
<dbReference type="InterPro" id="IPR032710">
    <property type="entry name" value="NTF2-like_dom_sf"/>
</dbReference>
<evidence type="ECO:0000313" key="2">
    <source>
        <dbReference type="Proteomes" id="UP000265938"/>
    </source>
</evidence>
<sequence>MDIILKTRRLFICVIAVFIFLNSAISHEVLTPKDAVAELLKAMQDNDAEQIRKAFADNASQEYERWYKRKNSGDRFKSWLESDIINVHGQVIEPALKVSGNQVVVTGTYKNNDGYSSPANFLLVVEQGKIVSWTMRYD</sequence>
<organism evidence="1 2">
    <name type="scientific">Pseudoalteromonas gelatinilytica</name>
    <dbReference type="NCBI Taxonomy" id="1703256"/>
    <lineage>
        <taxon>Bacteria</taxon>
        <taxon>Pseudomonadati</taxon>
        <taxon>Pseudomonadota</taxon>
        <taxon>Gammaproteobacteria</taxon>
        <taxon>Alteromonadales</taxon>
        <taxon>Pseudoalteromonadaceae</taxon>
        <taxon>Pseudoalteromonas</taxon>
    </lineage>
</organism>
<name>A0A3A3EIU2_9GAMM</name>
<comment type="caution">
    <text evidence="1">The sequence shown here is derived from an EMBL/GenBank/DDBJ whole genome shotgun (WGS) entry which is preliminary data.</text>
</comment>
<evidence type="ECO:0000313" key="1">
    <source>
        <dbReference type="EMBL" id="RJF34004.1"/>
    </source>
</evidence>
<dbReference type="EMBL" id="QYSE01000004">
    <property type="protein sequence ID" value="RJF34004.1"/>
    <property type="molecule type" value="Genomic_DNA"/>
</dbReference>
<gene>
    <name evidence="1" type="ORF">D4741_16150</name>
</gene>
<dbReference type="AlphaFoldDB" id="A0A3A3EIU2"/>
<evidence type="ECO:0008006" key="3">
    <source>
        <dbReference type="Google" id="ProtNLM"/>
    </source>
</evidence>
<reference evidence="1 2" key="1">
    <citation type="submission" date="2018-09" db="EMBL/GenBank/DDBJ databases">
        <title>Identification of marine bacteria producing industrial enzymes.</title>
        <authorList>
            <person name="Cheng T.H."/>
            <person name="Saidin J."/>
            <person name="Muhd D.D."/>
            <person name="Isa M.N.M."/>
            <person name="Bakar M.F.A."/>
            <person name="Ismail N."/>
        </authorList>
    </citation>
    <scope>NUCLEOTIDE SEQUENCE [LARGE SCALE GENOMIC DNA]</scope>
    <source>
        <strain evidence="1 2">MNAD 1.6</strain>
    </source>
</reference>
<dbReference type="Gene3D" id="3.10.450.50">
    <property type="match status" value="1"/>
</dbReference>
<proteinExistence type="predicted"/>
<protein>
    <recommendedName>
        <fullName evidence="3">Nuclear transport factor 2 family protein</fullName>
    </recommendedName>
</protein>
<dbReference type="RefSeq" id="WP_119853711.1">
    <property type="nucleotide sequence ID" value="NZ_QYSE01000004.1"/>
</dbReference>
<dbReference type="SUPFAM" id="SSF54427">
    <property type="entry name" value="NTF2-like"/>
    <property type="match status" value="1"/>
</dbReference>
<accession>A0A3A3EIU2</accession>